<organism evidence="1 2">
    <name type="scientific">Phytophthora cactorum</name>
    <dbReference type="NCBI Taxonomy" id="29920"/>
    <lineage>
        <taxon>Eukaryota</taxon>
        <taxon>Sar</taxon>
        <taxon>Stramenopiles</taxon>
        <taxon>Oomycota</taxon>
        <taxon>Peronosporomycetes</taxon>
        <taxon>Peronosporales</taxon>
        <taxon>Peronosporaceae</taxon>
        <taxon>Phytophthora</taxon>
    </lineage>
</organism>
<dbReference type="Proteomes" id="UP000697107">
    <property type="component" value="Unassembled WGS sequence"/>
</dbReference>
<reference evidence="1" key="1">
    <citation type="submission" date="2018-10" db="EMBL/GenBank/DDBJ databases">
        <title>Effector identification in a new, highly contiguous assembly of the strawberry crown rot pathogen Phytophthora cactorum.</title>
        <authorList>
            <person name="Armitage A.D."/>
            <person name="Nellist C.F."/>
            <person name="Bates H."/>
            <person name="Vickerstaff R.J."/>
            <person name="Harrison R.J."/>
        </authorList>
    </citation>
    <scope>NUCLEOTIDE SEQUENCE</scope>
    <source>
        <strain evidence="1">P415</strain>
    </source>
</reference>
<proteinExistence type="predicted"/>
<evidence type="ECO:0000313" key="2">
    <source>
        <dbReference type="Proteomes" id="UP000697107"/>
    </source>
</evidence>
<dbReference type="AlphaFoldDB" id="A0A8T1GJ55"/>
<dbReference type="EMBL" id="RCML01000022">
    <property type="protein sequence ID" value="KAG2997782.1"/>
    <property type="molecule type" value="Genomic_DNA"/>
</dbReference>
<name>A0A8T1GJ55_9STRA</name>
<gene>
    <name evidence="1" type="ORF">PC118_g1699</name>
</gene>
<protein>
    <submittedName>
        <fullName evidence="1">Uncharacterized protein</fullName>
    </submittedName>
</protein>
<accession>A0A8T1GJ55</accession>
<evidence type="ECO:0000313" key="1">
    <source>
        <dbReference type="EMBL" id="KAG2997782.1"/>
    </source>
</evidence>
<comment type="caution">
    <text evidence="1">The sequence shown here is derived from an EMBL/GenBank/DDBJ whole genome shotgun (WGS) entry which is preliminary data.</text>
</comment>
<sequence>MRALVLRDGLAVLVLVPVHEVPHSDLHQPVVKALDAQVEDQHIALVALLVQPYAMAAAFGLLVIRSTFRPAMAPHSESPAAASH</sequence>